<keyword evidence="4 8" id="KW-1003">Cell membrane</keyword>
<feature type="transmembrane region" description="Helical" evidence="8">
    <location>
        <begin position="171"/>
        <end position="189"/>
    </location>
</feature>
<feature type="transmembrane region" description="Helical" evidence="8">
    <location>
        <begin position="75"/>
        <end position="96"/>
    </location>
</feature>
<dbReference type="Proteomes" id="UP000514720">
    <property type="component" value="Chromosome"/>
</dbReference>
<dbReference type="KEGG" id="xcl:G4Z02_05480"/>
<keyword evidence="3" id="KW-0813">Transport</keyword>
<feature type="transmembrane region" description="Helical" evidence="8">
    <location>
        <begin position="45"/>
        <end position="63"/>
    </location>
</feature>
<comment type="similarity">
    <text evidence="2 8">Belongs to the 4-toluene sulfonate uptake permease (TSUP) (TC 2.A.102) family.</text>
</comment>
<dbReference type="PANTHER" id="PTHR30269:SF38">
    <property type="entry name" value="SULFITE EXPORTER TAUE_SAFE"/>
    <property type="match status" value="1"/>
</dbReference>
<protein>
    <recommendedName>
        <fullName evidence="8">Probable membrane transporter protein</fullName>
    </recommendedName>
</protein>
<dbReference type="RefSeq" id="WP_258876999.1">
    <property type="nucleotide sequence ID" value="NZ_CP048914.1"/>
</dbReference>
<keyword evidence="7 8" id="KW-0472">Membrane</keyword>
<accession>A0A7L7KS23</accession>
<dbReference type="PANTHER" id="PTHR30269">
    <property type="entry name" value="TRANSMEMBRANE PROTEIN YFCA"/>
    <property type="match status" value="1"/>
</dbReference>
<evidence type="ECO:0000256" key="5">
    <source>
        <dbReference type="ARBA" id="ARBA00022692"/>
    </source>
</evidence>
<comment type="subcellular location">
    <subcellularLocation>
        <location evidence="1 8">Cell membrane</location>
        <topology evidence="1 8">Multi-pass membrane protein</topology>
    </subcellularLocation>
</comment>
<evidence type="ECO:0000256" key="6">
    <source>
        <dbReference type="ARBA" id="ARBA00022989"/>
    </source>
</evidence>
<dbReference type="Pfam" id="PF01925">
    <property type="entry name" value="TauE"/>
    <property type="match status" value="1"/>
</dbReference>
<dbReference type="AlphaFoldDB" id="A0A7L7KS23"/>
<dbReference type="InterPro" id="IPR002781">
    <property type="entry name" value="TM_pro_TauE-like"/>
</dbReference>
<name>A0A7L7KS23_9MOLU</name>
<evidence type="ECO:0000256" key="2">
    <source>
        <dbReference type="ARBA" id="ARBA00009142"/>
    </source>
</evidence>
<feature type="transmembrane region" description="Helical" evidence="8">
    <location>
        <begin position="103"/>
        <end position="123"/>
    </location>
</feature>
<feature type="transmembrane region" description="Helical" evidence="8">
    <location>
        <begin position="227"/>
        <end position="245"/>
    </location>
</feature>
<feature type="transmembrane region" description="Helical" evidence="8">
    <location>
        <begin position="195"/>
        <end position="215"/>
    </location>
</feature>
<evidence type="ECO:0000313" key="10">
    <source>
        <dbReference type="Proteomes" id="UP000514720"/>
    </source>
</evidence>
<evidence type="ECO:0000256" key="1">
    <source>
        <dbReference type="ARBA" id="ARBA00004651"/>
    </source>
</evidence>
<feature type="transmembrane region" description="Helical" evidence="8">
    <location>
        <begin position="6"/>
        <end position="33"/>
    </location>
</feature>
<gene>
    <name evidence="9" type="ORF">G4Z02_05480</name>
</gene>
<keyword evidence="6 8" id="KW-1133">Transmembrane helix</keyword>
<dbReference type="GO" id="GO:0005886">
    <property type="term" value="C:plasma membrane"/>
    <property type="evidence" value="ECO:0007669"/>
    <property type="project" value="UniProtKB-SubCell"/>
</dbReference>
<dbReference type="InterPro" id="IPR052017">
    <property type="entry name" value="TSUP"/>
</dbReference>
<keyword evidence="10" id="KW-1185">Reference proteome</keyword>
<dbReference type="EMBL" id="CP048914">
    <property type="protein sequence ID" value="QMS85219.1"/>
    <property type="molecule type" value="Genomic_DNA"/>
</dbReference>
<reference evidence="9 10" key="1">
    <citation type="submission" date="2020-02" db="EMBL/GenBank/DDBJ databases">
        <authorList>
            <person name="Zheng R.K."/>
            <person name="Sun C.M."/>
        </authorList>
    </citation>
    <scope>NUCLEOTIDE SEQUENCE [LARGE SCALE GENOMIC DNA]</scope>
    <source>
        <strain evidence="10">zrk13</strain>
    </source>
</reference>
<keyword evidence="5 8" id="KW-0812">Transmembrane</keyword>
<sequence>MDTWLYVSLIALTAGFVKGVSGFGSSLVSIPLLALVFGVDYIKEIVVVMVTFNLILNSMLLVAHKGFRIDSLRNVWLIPLFGILFTIVGIEIFIAVSDTTIKTIAGIMILVSMGIKILQYSPYSITLPETNLFKIIVGSLSGIGNGIASIDGPPVVFYLSSIHAEKVYFKNVLAAHFLVMGIAAVFYHISIGSYTMDIVSILLVMIVGTAIGAFVGIKISKNWQQHIFDYVVIVILFALGMYFLLW</sequence>
<organism evidence="9 10">
    <name type="scientific">Candidatus Xianfuyuplasma coldseepsis</name>
    <dbReference type="NCBI Taxonomy" id="2782163"/>
    <lineage>
        <taxon>Bacteria</taxon>
        <taxon>Bacillati</taxon>
        <taxon>Mycoplasmatota</taxon>
        <taxon>Mollicutes</taxon>
        <taxon>Candidatus Izemoplasmatales</taxon>
        <taxon>Candidatus Izemoplasmataceae</taxon>
        <taxon>Candidatus Xianfuyuplasma</taxon>
    </lineage>
</organism>
<evidence type="ECO:0000256" key="3">
    <source>
        <dbReference type="ARBA" id="ARBA00022448"/>
    </source>
</evidence>
<evidence type="ECO:0000313" key="9">
    <source>
        <dbReference type="EMBL" id="QMS85219.1"/>
    </source>
</evidence>
<evidence type="ECO:0000256" key="4">
    <source>
        <dbReference type="ARBA" id="ARBA00022475"/>
    </source>
</evidence>
<evidence type="ECO:0000256" key="8">
    <source>
        <dbReference type="RuleBase" id="RU363041"/>
    </source>
</evidence>
<proteinExistence type="inferred from homology"/>
<feature type="transmembrane region" description="Helical" evidence="8">
    <location>
        <begin position="135"/>
        <end position="159"/>
    </location>
</feature>
<evidence type="ECO:0000256" key="7">
    <source>
        <dbReference type="ARBA" id="ARBA00023136"/>
    </source>
</evidence>